<dbReference type="Proteomes" id="UP000828251">
    <property type="component" value="Unassembled WGS sequence"/>
</dbReference>
<comment type="caution">
    <text evidence="1">The sequence shown here is derived from an EMBL/GenBank/DDBJ whole genome shotgun (WGS) entry which is preliminary data.</text>
</comment>
<name>A0A9D3WF36_9ROSI</name>
<evidence type="ECO:0000313" key="2">
    <source>
        <dbReference type="Proteomes" id="UP000828251"/>
    </source>
</evidence>
<protein>
    <submittedName>
        <fullName evidence="1">Uncharacterized protein</fullName>
    </submittedName>
</protein>
<keyword evidence="2" id="KW-1185">Reference proteome</keyword>
<evidence type="ECO:0000313" key="1">
    <source>
        <dbReference type="EMBL" id="KAH1121890.1"/>
    </source>
</evidence>
<dbReference type="AlphaFoldDB" id="A0A9D3WF36"/>
<reference evidence="1 2" key="1">
    <citation type="journal article" date="2021" name="Plant Biotechnol. J.">
        <title>Multi-omics assisted identification of the key and species-specific regulatory components of drought-tolerant mechanisms in Gossypium stocksii.</title>
        <authorList>
            <person name="Yu D."/>
            <person name="Ke L."/>
            <person name="Zhang D."/>
            <person name="Wu Y."/>
            <person name="Sun Y."/>
            <person name="Mei J."/>
            <person name="Sun J."/>
            <person name="Sun Y."/>
        </authorList>
    </citation>
    <scope>NUCLEOTIDE SEQUENCE [LARGE SCALE GENOMIC DNA]</scope>
    <source>
        <strain evidence="2">cv. E1</strain>
        <tissue evidence="1">Leaf</tissue>
    </source>
</reference>
<organism evidence="1 2">
    <name type="scientific">Gossypium stocksii</name>
    <dbReference type="NCBI Taxonomy" id="47602"/>
    <lineage>
        <taxon>Eukaryota</taxon>
        <taxon>Viridiplantae</taxon>
        <taxon>Streptophyta</taxon>
        <taxon>Embryophyta</taxon>
        <taxon>Tracheophyta</taxon>
        <taxon>Spermatophyta</taxon>
        <taxon>Magnoliopsida</taxon>
        <taxon>eudicotyledons</taxon>
        <taxon>Gunneridae</taxon>
        <taxon>Pentapetalae</taxon>
        <taxon>rosids</taxon>
        <taxon>malvids</taxon>
        <taxon>Malvales</taxon>
        <taxon>Malvaceae</taxon>
        <taxon>Malvoideae</taxon>
        <taxon>Gossypium</taxon>
    </lineage>
</organism>
<dbReference type="EMBL" id="JAIQCV010000002">
    <property type="protein sequence ID" value="KAH1121890.1"/>
    <property type="molecule type" value="Genomic_DNA"/>
</dbReference>
<sequence length="63" mass="6957">MFKGSREATSEEIESLVPPVQEQAPTVGLGVVANAFQNVFFTMMTQMFEEFMGTTQAPQPQKS</sequence>
<proteinExistence type="predicted"/>
<gene>
    <name evidence="1" type="ORF">J1N35_005050</name>
</gene>
<accession>A0A9D3WF36</accession>